<proteinExistence type="predicted"/>
<evidence type="ECO:0000313" key="2">
    <source>
        <dbReference type="EMBL" id="MBA8812933.1"/>
    </source>
</evidence>
<evidence type="ECO:0000313" key="4">
    <source>
        <dbReference type="Proteomes" id="UP000522688"/>
    </source>
</evidence>
<keyword evidence="3" id="KW-1185">Reference proteome</keyword>
<dbReference type="OrthoDB" id="5123240at2"/>
<dbReference type="EMBL" id="JACGWW010000001">
    <property type="protein sequence ID" value="MBA8812933.1"/>
    <property type="molecule type" value="Genomic_DNA"/>
</dbReference>
<evidence type="ECO:0000313" key="1">
    <source>
        <dbReference type="EMBL" id="GEK81973.1"/>
    </source>
</evidence>
<dbReference type="RefSeq" id="WP_146852211.1">
    <property type="nucleotide sequence ID" value="NZ_BAAAHR010000002.1"/>
</dbReference>
<sequence length="171" mass="17555">MSRTSPADPHRPVVDVGDLVARVDELLPVAIRPQLWALFFDADCIQLPMMVPLEGIPAHPSPSAVEAWGSALGAVVAEFGVAWLAFVVERPGAASTTGSDAAWCRSLLDLRESQGLAVRHVLGCSDAGVAIWGSAAPGSATGLGVDGSPACGARAQASPRSLALADVLPLR</sequence>
<protein>
    <submittedName>
        <fullName evidence="2">Uncharacterized protein</fullName>
    </submittedName>
</protein>
<comment type="caution">
    <text evidence="2">The sequence shown here is derived from an EMBL/GenBank/DDBJ whole genome shotgun (WGS) entry which is preliminary data.</text>
</comment>
<dbReference type="AlphaFoldDB" id="A0A7W3JHJ0"/>
<dbReference type="Proteomes" id="UP000522688">
    <property type="component" value="Unassembled WGS sequence"/>
</dbReference>
<reference evidence="2 4" key="2">
    <citation type="submission" date="2020-07" db="EMBL/GenBank/DDBJ databases">
        <title>Sequencing the genomes of 1000 actinobacteria strains.</title>
        <authorList>
            <person name="Klenk H.-P."/>
        </authorList>
    </citation>
    <scope>NUCLEOTIDE SEQUENCE [LARGE SCALE GENOMIC DNA]</scope>
    <source>
        <strain evidence="2 4">DSM 10309</strain>
    </source>
</reference>
<dbReference type="EMBL" id="BJUV01000002">
    <property type="protein sequence ID" value="GEK81973.1"/>
    <property type="molecule type" value="Genomic_DNA"/>
</dbReference>
<dbReference type="Proteomes" id="UP000321154">
    <property type="component" value="Unassembled WGS sequence"/>
</dbReference>
<evidence type="ECO:0000313" key="3">
    <source>
        <dbReference type="Proteomes" id="UP000321154"/>
    </source>
</evidence>
<reference evidence="1 3" key="1">
    <citation type="submission" date="2019-07" db="EMBL/GenBank/DDBJ databases">
        <title>Whole genome shotgun sequence of Frigoribacterium faeni NBRC 103066.</title>
        <authorList>
            <person name="Hosoyama A."/>
            <person name="Uohara A."/>
            <person name="Ohji S."/>
            <person name="Ichikawa N."/>
        </authorList>
    </citation>
    <scope>NUCLEOTIDE SEQUENCE [LARGE SCALE GENOMIC DNA]</scope>
    <source>
        <strain evidence="1 3">NBRC 103066</strain>
    </source>
</reference>
<accession>A0A7W3JHJ0</accession>
<organism evidence="2 4">
    <name type="scientific">Frigoribacterium faeni</name>
    <dbReference type="NCBI Taxonomy" id="145483"/>
    <lineage>
        <taxon>Bacteria</taxon>
        <taxon>Bacillati</taxon>
        <taxon>Actinomycetota</taxon>
        <taxon>Actinomycetes</taxon>
        <taxon>Micrococcales</taxon>
        <taxon>Microbacteriaceae</taxon>
        <taxon>Frigoribacterium</taxon>
    </lineage>
</organism>
<gene>
    <name evidence="2" type="ORF">FB463_001157</name>
    <name evidence="1" type="ORF">FFA01_02820</name>
</gene>
<name>A0A7W3JHJ0_9MICO</name>